<evidence type="ECO:0008006" key="4">
    <source>
        <dbReference type="Google" id="ProtNLM"/>
    </source>
</evidence>
<dbReference type="PANTHER" id="PTHR41247">
    <property type="entry name" value="HTH-TYPE TRANSCRIPTIONAL REPRESSOR YCNK"/>
    <property type="match status" value="1"/>
</dbReference>
<dbReference type="SUPFAM" id="SSF160387">
    <property type="entry name" value="NosL/MerB-like"/>
    <property type="match status" value="1"/>
</dbReference>
<keyword evidence="1" id="KW-0812">Transmembrane</keyword>
<reference evidence="3" key="1">
    <citation type="submission" date="2019-05" db="EMBL/GenBank/DDBJ databases">
        <title>Flavobacterium profundi sp. nov., isolated from a deep-sea seamount.</title>
        <authorList>
            <person name="Zhang D.-C."/>
        </authorList>
    </citation>
    <scope>NUCLEOTIDE SEQUENCE [LARGE SCALE GENOMIC DNA]</scope>
    <source>
        <strain evidence="3">EC11</strain>
    </source>
</reference>
<dbReference type="Pfam" id="PF05573">
    <property type="entry name" value="NosL"/>
    <property type="match status" value="1"/>
</dbReference>
<reference evidence="2 3" key="2">
    <citation type="submission" date="2019-05" db="EMBL/GenBank/DDBJ databases">
        <authorList>
            <person name="Lianzixin W."/>
        </authorList>
    </citation>
    <scope>NUCLEOTIDE SEQUENCE [LARGE SCALE GENOMIC DNA]</scope>
    <source>
        <strain evidence="2 3">EC11</strain>
    </source>
</reference>
<dbReference type="EMBL" id="VEVQ02000001">
    <property type="protein sequence ID" value="NHN24137.1"/>
    <property type="molecule type" value="Genomic_DNA"/>
</dbReference>
<keyword evidence="1" id="KW-1133">Transmembrane helix</keyword>
<evidence type="ECO:0000256" key="1">
    <source>
        <dbReference type="SAM" id="Phobius"/>
    </source>
</evidence>
<name>A0ABX0IJZ2_9FLAO</name>
<proteinExistence type="predicted"/>
<keyword evidence="1" id="KW-0472">Membrane</keyword>
<dbReference type="PANTHER" id="PTHR41247:SF1">
    <property type="entry name" value="HTH-TYPE TRANSCRIPTIONAL REPRESSOR YCNK"/>
    <property type="match status" value="1"/>
</dbReference>
<evidence type="ECO:0000313" key="2">
    <source>
        <dbReference type="EMBL" id="NHN24137.1"/>
    </source>
</evidence>
<feature type="transmembrane region" description="Helical" evidence="1">
    <location>
        <begin position="156"/>
        <end position="173"/>
    </location>
</feature>
<reference evidence="2 3" key="3">
    <citation type="submission" date="2020-02" db="EMBL/GenBank/DDBJ databases">
        <title>Flavobacterium profundi sp. nov., isolated from a deep-sea seamount.</title>
        <authorList>
            <person name="Zhang D.-C."/>
        </authorList>
    </citation>
    <scope>NUCLEOTIDE SEQUENCE [LARGE SCALE GENOMIC DNA]</scope>
    <source>
        <strain evidence="2 3">EC11</strain>
    </source>
</reference>
<feature type="transmembrane region" description="Helical" evidence="1">
    <location>
        <begin position="94"/>
        <end position="114"/>
    </location>
</feature>
<feature type="transmembrane region" description="Helical" evidence="1">
    <location>
        <begin position="69"/>
        <end position="87"/>
    </location>
</feature>
<dbReference type="Proteomes" id="UP000817854">
    <property type="component" value="Unassembled WGS sequence"/>
</dbReference>
<evidence type="ECO:0000313" key="3">
    <source>
        <dbReference type="Proteomes" id="UP000817854"/>
    </source>
</evidence>
<sequence length="325" mass="36447">MLVIVGVLFFASLLFPMWQIELEAPQYPEGLVLKLHANKIGGDVEIINGLNHYIGMATLHTENFIEFKILPYIMIFFGMFSIGLVFLNKKKGVIVLFGLFVLFVILAAIDFYRWNYEYGHNLDPNAAIIVPGMAYQPPLIGYKQLLNFGAYSIPDSGGLILIGAGLLLFIIVFKEFNLSSKFKKKNKVALVALASFLMLLSCKEKEVEPIKLNVDQCAFCKMNIADGKFGSEIITTKGRIYKFDDISCLTGYVDENKTQVKSYFINQYNAENILIPAETAFYLKGGTISSPMRGNIAAFSSQEEATAFMDKLEATEINWKNVIKK</sequence>
<accession>A0ABX0IJZ2</accession>
<organism evidence="2 3">
    <name type="scientific">Flavobacterium jejuense</name>
    <dbReference type="NCBI Taxonomy" id="1544455"/>
    <lineage>
        <taxon>Bacteria</taxon>
        <taxon>Pseudomonadati</taxon>
        <taxon>Bacteroidota</taxon>
        <taxon>Flavobacteriia</taxon>
        <taxon>Flavobacteriales</taxon>
        <taxon>Flavobacteriaceae</taxon>
        <taxon>Flavobacterium</taxon>
    </lineage>
</organism>
<gene>
    <name evidence="2" type="ORF">FIA58_000475</name>
</gene>
<comment type="caution">
    <text evidence="2">The sequence shown here is derived from an EMBL/GenBank/DDBJ whole genome shotgun (WGS) entry which is preliminary data.</text>
</comment>
<keyword evidence="3" id="KW-1185">Reference proteome</keyword>
<dbReference type="InterPro" id="IPR008719">
    <property type="entry name" value="N2O_reductase_NosL"/>
</dbReference>
<protein>
    <recommendedName>
        <fullName evidence="4">Copper chaperone NosL</fullName>
    </recommendedName>
</protein>